<keyword evidence="2" id="KW-1185">Reference proteome</keyword>
<reference evidence="1 2" key="1">
    <citation type="submission" date="2019-05" db="EMBL/GenBank/DDBJ databases">
        <title>Nakamurella sp. N5BH11, whole genome shotgun sequence.</title>
        <authorList>
            <person name="Tuo L."/>
        </authorList>
    </citation>
    <scope>NUCLEOTIDE SEQUENCE [LARGE SCALE GENOMIC DNA]</scope>
    <source>
        <strain evidence="1 2">N5BH11</strain>
    </source>
</reference>
<gene>
    <name evidence="1" type="ORF">FDO65_10685</name>
</gene>
<comment type="caution">
    <text evidence="1">The sequence shown here is derived from an EMBL/GenBank/DDBJ whole genome shotgun (WGS) entry which is preliminary data.</text>
</comment>
<sequence length="69" mass="7593">MPQPSIEQFAAIAADLEVDLQPARLAQAHATHAALRGDLDRIRRLPLPFLDPVDEPTHALAFIRSGDVR</sequence>
<dbReference type="Proteomes" id="UP000306985">
    <property type="component" value="Unassembled WGS sequence"/>
</dbReference>
<evidence type="ECO:0000313" key="1">
    <source>
        <dbReference type="EMBL" id="TKV61963.1"/>
    </source>
</evidence>
<proteinExistence type="predicted"/>
<name>A0A4U6QMY0_9ACTN</name>
<dbReference type="AlphaFoldDB" id="A0A4U6QMY0"/>
<dbReference type="RefSeq" id="WP_137449268.1">
    <property type="nucleotide sequence ID" value="NZ_SZZH01000001.1"/>
</dbReference>
<protein>
    <submittedName>
        <fullName evidence="1">Uncharacterized protein</fullName>
    </submittedName>
</protein>
<organism evidence="1 2">
    <name type="scientific">Nakamurella flava</name>
    <dbReference type="NCBI Taxonomy" id="2576308"/>
    <lineage>
        <taxon>Bacteria</taxon>
        <taxon>Bacillati</taxon>
        <taxon>Actinomycetota</taxon>
        <taxon>Actinomycetes</taxon>
        <taxon>Nakamurellales</taxon>
        <taxon>Nakamurellaceae</taxon>
        <taxon>Nakamurella</taxon>
    </lineage>
</organism>
<dbReference type="EMBL" id="SZZH01000001">
    <property type="protein sequence ID" value="TKV61963.1"/>
    <property type="molecule type" value="Genomic_DNA"/>
</dbReference>
<accession>A0A4U6QMY0</accession>
<evidence type="ECO:0000313" key="2">
    <source>
        <dbReference type="Proteomes" id="UP000306985"/>
    </source>
</evidence>